<proteinExistence type="predicted"/>
<dbReference type="RefSeq" id="WP_382423672.1">
    <property type="nucleotide sequence ID" value="NZ_JBHSCW010000011.1"/>
</dbReference>
<comment type="caution">
    <text evidence="2">The sequence shown here is derived from an EMBL/GenBank/DDBJ whole genome shotgun (WGS) entry which is preliminary data.</text>
</comment>
<feature type="region of interest" description="Disordered" evidence="1">
    <location>
        <begin position="79"/>
        <end position="104"/>
    </location>
</feature>
<accession>A0ABV8UPV0</accession>
<keyword evidence="3" id="KW-1185">Reference proteome</keyword>
<gene>
    <name evidence="2" type="ORF">ACFOW6_17245</name>
</gene>
<evidence type="ECO:0000313" key="2">
    <source>
        <dbReference type="EMBL" id="MFC4353297.1"/>
    </source>
</evidence>
<organism evidence="2 3">
    <name type="scientific">Fodinicurvata halophila</name>
    <dbReference type="NCBI Taxonomy" id="1419723"/>
    <lineage>
        <taxon>Bacteria</taxon>
        <taxon>Pseudomonadati</taxon>
        <taxon>Pseudomonadota</taxon>
        <taxon>Alphaproteobacteria</taxon>
        <taxon>Rhodospirillales</taxon>
        <taxon>Rhodovibrionaceae</taxon>
        <taxon>Fodinicurvata</taxon>
    </lineage>
</organism>
<reference evidence="3" key="1">
    <citation type="journal article" date="2019" name="Int. J. Syst. Evol. Microbiol.">
        <title>The Global Catalogue of Microorganisms (GCM) 10K type strain sequencing project: providing services to taxonomists for standard genome sequencing and annotation.</title>
        <authorList>
            <consortium name="The Broad Institute Genomics Platform"/>
            <consortium name="The Broad Institute Genome Sequencing Center for Infectious Disease"/>
            <person name="Wu L."/>
            <person name="Ma J."/>
        </authorList>
    </citation>
    <scope>NUCLEOTIDE SEQUENCE [LARGE SCALE GENOMIC DNA]</scope>
    <source>
        <strain evidence="3">CECT 8472</strain>
    </source>
</reference>
<protein>
    <submittedName>
        <fullName evidence="2">Uncharacterized protein</fullName>
    </submittedName>
</protein>
<dbReference type="Proteomes" id="UP001595799">
    <property type="component" value="Unassembled WGS sequence"/>
</dbReference>
<sequence>MAIWRLYPVVAPSDSAWLGRPIWEEVIVRADTAGMARVVASKLEYPKREGGVGNESHSFNSGLDNERLYWIKKLSAEEAARFDDSPGNPAVLSATPLGSESEHA</sequence>
<dbReference type="EMBL" id="JBHSCW010000011">
    <property type="protein sequence ID" value="MFC4353297.1"/>
    <property type="molecule type" value="Genomic_DNA"/>
</dbReference>
<evidence type="ECO:0000313" key="3">
    <source>
        <dbReference type="Proteomes" id="UP001595799"/>
    </source>
</evidence>
<evidence type="ECO:0000256" key="1">
    <source>
        <dbReference type="SAM" id="MobiDB-lite"/>
    </source>
</evidence>
<name>A0ABV8UPV0_9PROT</name>